<comment type="caution">
    <text evidence="2">The sequence shown here is derived from an EMBL/GenBank/DDBJ whole genome shotgun (WGS) entry which is preliminary data.</text>
</comment>
<evidence type="ECO:0000313" key="2">
    <source>
        <dbReference type="EMBL" id="KAK0422583.1"/>
    </source>
</evidence>
<feature type="transmembrane region" description="Helical" evidence="1">
    <location>
        <begin position="163"/>
        <end position="188"/>
    </location>
</feature>
<proteinExistence type="predicted"/>
<accession>A0AA39M6H2</accession>
<gene>
    <name evidence="2" type="ORF">QR680_007651</name>
</gene>
<keyword evidence="1" id="KW-0812">Transmembrane</keyword>
<keyword evidence="1" id="KW-1133">Transmembrane helix</keyword>
<evidence type="ECO:0008006" key="4">
    <source>
        <dbReference type="Google" id="ProtNLM"/>
    </source>
</evidence>
<feature type="transmembrane region" description="Helical" evidence="1">
    <location>
        <begin position="6"/>
        <end position="27"/>
    </location>
</feature>
<feature type="transmembrane region" description="Helical" evidence="1">
    <location>
        <begin position="209"/>
        <end position="228"/>
    </location>
</feature>
<sequence>MSLPIVIGSIYALLSTMFVPLYVRIIYIFCTHEDYKLYRSYKLMAQIGLAQIATFPGQTFIGVAILLGYDWLGIGSVLLKVANSTRKAAALLGVVLAYERLIIICGFPEVPHLISVLTISAWLAAAVNLAVLFSPWTDFYVNPSVFGASFNSTLPWTAAFDKISYIFFMLEAGLTFCAYLVIIGYLLHQKITTKDLKLTVNEKSVFVQAFVRFLGDITSTSLFHIVLLSHHKSITLRIFTGFVYIINNVVFPPLMSVAVSRKLRRKVLWSASNQVENIALRNTT</sequence>
<dbReference type="AlphaFoldDB" id="A0AA39M6H2"/>
<feature type="transmembrane region" description="Helical" evidence="1">
    <location>
        <begin position="48"/>
        <end position="69"/>
    </location>
</feature>
<keyword evidence="3" id="KW-1185">Reference proteome</keyword>
<reference evidence="2" key="1">
    <citation type="submission" date="2023-06" db="EMBL/GenBank/DDBJ databases">
        <title>Genomic analysis of the entomopathogenic nematode Steinernema hermaphroditum.</title>
        <authorList>
            <person name="Schwarz E.M."/>
            <person name="Heppert J.K."/>
            <person name="Baniya A."/>
            <person name="Schwartz H.T."/>
            <person name="Tan C.-H."/>
            <person name="Antoshechkin I."/>
            <person name="Sternberg P.W."/>
            <person name="Goodrich-Blair H."/>
            <person name="Dillman A.R."/>
        </authorList>
    </citation>
    <scope>NUCLEOTIDE SEQUENCE</scope>
    <source>
        <strain evidence="2">PS9179</strain>
        <tissue evidence="2">Whole animal</tissue>
    </source>
</reference>
<keyword evidence="1" id="KW-0472">Membrane</keyword>
<feature type="transmembrane region" description="Helical" evidence="1">
    <location>
        <begin position="89"/>
        <end position="107"/>
    </location>
</feature>
<feature type="transmembrane region" description="Helical" evidence="1">
    <location>
        <begin position="114"/>
        <end position="136"/>
    </location>
</feature>
<organism evidence="2 3">
    <name type="scientific">Steinernema hermaphroditum</name>
    <dbReference type="NCBI Taxonomy" id="289476"/>
    <lineage>
        <taxon>Eukaryota</taxon>
        <taxon>Metazoa</taxon>
        <taxon>Ecdysozoa</taxon>
        <taxon>Nematoda</taxon>
        <taxon>Chromadorea</taxon>
        <taxon>Rhabditida</taxon>
        <taxon>Tylenchina</taxon>
        <taxon>Panagrolaimomorpha</taxon>
        <taxon>Strongyloidoidea</taxon>
        <taxon>Steinernematidae</taxon>
        <taxon>Steinernema</taxon>
    </lineage>
</organism>
<protein>
    <recommendedName>
        <fullName evidence="4">7TM GPCR serpentine receptor class x (Srx) domain-containing protein</fullName>
    </recommendedName>
</protein>
<evidence type="ECO:0000313" key="3">
    <source>
        <dbReference type="Proteomes" id="UP001175271"/>
    </source>
</evidence>
<feature type="transmembrane region" description="Helical" evidence="1">
    <location>
        <begin position="234"/>
        <end position="259"/>
    </location>
</feature>
<evidence type="ECO:0000256" key="1">
    <source>
        <dbReference type="SAM" id="Phobius"/>
    </source>
</evidence>
<dbReference type="Proteomes" id="UP001175271">
    <property type="component" value="Unassembled WGS sequence"/>
</dbReference>
<dbReference type="EMBL" id="JAUCMV010000001">
    <property type="protein sequence ID" value="KAK0422583.1"/>
    <property type="molecule type" value="Genomic_DNA"/>
</dbReference>
<name>A0AA39M6H2_9BILA</name>